<dbReference type="AlphaFoldDB" id="A0A2S6H4I2"/>
<keyword evidence="1" id="KW-0472">Membrane</keyword>
<evidence type="ECO:0000313" key="3">
    <source>
        <dbReference type="Proteomes" id="UP000238071"/>
    </source>
</evidence>
<reference evidence="2 3" key="1">
    <citation type="submission" date="2018-02" db="EMBL/GenBank/DDBJ databases">
        <title>Subsurface microbial communities from deep shales in Ohio and West Virginia, USA.</title>
        <authorList>
            <person name="Wrighton K."/>
        </authorList>
    </citation>
    <scope>NUCLEOTIDE SEQUENCE [LARGE SCALE GENOMIC DNA]</scope>
    <source>
        <strain evidence="2 3">OWC-G53F</strain>
    </source>
</reference>
<gene>
    <name evidence="2" type="ORF">B0F88_104147</name>
</gene>
<evidence type="ECO:0000313" key="2">
    <source>
        <dbReference type="EMBL" id="PPK72353.1"/>
    </source>
</evidence>
<keyword evidence="1" id="KW-1133">Transmembrane helix</keyword>
<dbReference type="EMBL" id="PTIY01000004">
    <property type="protein sequence ID" value="PPK72353.1"/>
    <property type="molecule type" value="Genomic_DNA"/>
</dbReference>
<keyword evidence="3" id="KW-1185">Reference proteome</keyword>
<proteinExistence type="predicted"/>
<protein>
    <submittedName>
        <fullName evidence="2">Uncharacterized protein</fullName>
    </submittedName>
</protein>
<keyword evidence="1" id="KW-0812">Transmembrane</keyword>
<name>A0A2S6H4I2_9GAMM</name>
<feature type="transmembrane region" description="Helical" evidence="1">
    <location>
        <begin position="48"/>
        <end position="67"/>
    </location>
</feature>
<comment type="caution">
    <text evidence="2">The sequence shown here is derived from an EMBL/GenBank/DDBJ whole genome shotgun (WGS) entry which is preliminary data.</text>
</comment>
<accession>A0A2S6H4I2</accession>
<evidence type="ECO:0000256" key="1">
    <source>
        <dbReference type="SAM" id="Phobius"/>
    </source>
</evidence>
<sequence length="274" mass="30164">MTKQRYRHNKEHDITMALKICKVCGNRINAKAKKCRYCALTKQEMPAFVKYEIAALVLLFVVMMAAARNVPQLHPVEPSAAQPVVQEPAPPAGMLFNIPKIAGKTQAEVEVLLGEPVFCSKAESVLNCSFQDNEIDIVFIDGKADWITVNGTFHNPSYSQKLEGKTKAEILKLLGDPVFCVRTKSKSALNCSFNDGNVSVEFIDGKVEEVNVKGSLGKAPYSKDTLELLGLQAKDATFSNEHVMRWDNIQGLLSVTLYSEEGIVSLATVKAKTK</sequence>
<dbReference type="Proteomes" id="UP000238071">
    <property type="component" value="Unassembled WGS sequence"/>
</dbReference>
<organism evidence="2 3">
    <name type="scientific">Methylobacter tundripaludum</name>
    <dbReference type="NCBI Taxonomy" id="173365"/>
    <lineage>
        <taxon>Bacteria</taxon>
        <taxon>Pseudomonadati</taxon>
        <taxon>Pseudomonadota</taxon>
        <taxon>Gammaproteobacteria</taxon>
        <taxon>Methylococcales</taxon>
        <taxon>Methylococcaceae</taxon>
        <taxon>Methylobacter</taxon>
    </lineage>
</organism>